<name>A0AAD6G4Y5_9EURO</name>
<proteinExistence type="predicted"/>
<comment type="caution">
    <text evidence="2">The sequence shown here is derived from an EMBL/GenBank/DDBJ whole genome shotgun (WGS) entry which is preliminary data.</text>
</comment>
<protein>
    <recommendedName>
        <fullName evidence="1">Tetrapyrrole biosynthesis uroporphyrinogen III synthase domain-containing protein</fullName>
    </recommendedName>
</protein>
<feature type="domain" description="Tetrapyrrole biosynthesis uroporphyrinogen III synthase" evidence="1">
    <location>
        <begin position="22"/>
        <end position="157"/>
    </location>
</feature>
<dbReference type="InterPro" id="IPR003754">
    <property type="entry name" value="4pyrrol_synth_uPrphyn_synth"/>
</dbReference>
<dbReference type="Proteomes" id="UP001213681">
    <property type="component" value="Unassembled WGS sequence"/>
</dbReference>
<gene>
    <name evidence="2" type="ORF">N7458_005630</name>
</gene>
<dbReference type="GeneID" id="81599255"/>
<keyword evidence="3" id="KW-1185">Reference proteome</keyword>
<evidence type="ECO:0000313" key="3">
    <source>
        <dbReference type="Proteomes" id="UP001213681"/>
    </source>
</evidence>
<dbReference type="EMBL" id="JAPVEA010000005">
    <property type="protein sequence ID" value="KAJ5454674.1"/>
    <property type="molecule type" value="Genomic_DNA"/>
</dbReference>
<feature type="domain" description="Tetrapyrrole biosynthesis uroporphyrinogen III synthase" evidence="1">
    <location>
        <begin position="188"/>
        <end position="334"/>
    </location>
</feature>
<dbReference type="Pfam" id="PF02602">
    <property type="entry name" value="HEM4"/>
    <property type="match status" value="2"/>
</dbReference>
<accession>A0AAD6G4Y5</accession>
<evidence type="ECO:0000259" key="1">
    <source>
        <dbReference type="Pfam" id="PF02602"/>
    </source>
</evidence>
<dbReference type="RefSeq" id="XP_056767630.1">
    <property type="nucleotide sequence ID" value="XM_056909012.1"/>
</dbReference>
<reference evidence="2" key="2">
    <citation type="journal article" date="2023" name="IMA Fungus">
        <title>Comparative genomic study of the Penicillium genus elucidates a diverse pangenome and 15 lateral gene transfer events.</title>
        <authorList>
            <person name="Petersen C."/>
            <person name="Sorensen T."/>
            <person name="Nielsen M.R."/>
            <person name="Sondergaard T.E."/>
            <person name="Sorensen J.L."/>
            <person name="Fitzpatrick D.A."/>
            <person name="Frisvad J.C."/>
            <person name="Nielsen K.L."/>
        </authorList>
    </citation>
    <scope>NUCLEOTIDE SEQUENCE</scope>
    <source>
        <strain evidence="2">IBT 16125</strain>
    </source>
</reference>
<sequence length="346" mass="37847">MPPQTPILLLKTKSSPHDGYEDYFSTNGYTPSFIPVLEHRFHTENLASVRELFASGAFNTDTTTTTPDNGSKEASVCKKKYGGMIFTSQRAVEAFAEMIEQKGLPFHPSQSTPLPLYTVGPATARALAPLRDTYLPTATIHGADAGNGHNLAHLILDHYNALQLQLQLQLRLQQDRPSDADADLGSHKPKPSLLFLVGEQRRDIIPKTLMDTGRPAAERIDVDEIVVYETGEMGSFEVDFRDVLRRERQGAGGGPIWVVVFSPSGCEGMLRVLGLGPFKSASASVDRDGDGDGEGRRRDVFVATIGPTTRDFLRERFGFEADVCAERPSPEGIAEGIRRFVDGSGE</sequence>
<dbReference type="SUPFAM" id="SSF69618">
    <property type="entry name" value="HemD-like"/>
    <property type="match status" value="1"/>
</dbReference>
<organism evidence="2 3">
    <name type="scientific">Penicillium daleae</name>
    <dbReference type="NCBI Taxonomy" id="63821"/>
    <lineage>
        <taxon>Eukaryota</taxon>
        <taxon>Fungi</taxon>
        <taxon>Dikarya</taxon>
        <taxon>Ascomycota</taxon>
        <taxon>Pezizomycotina</taxon>
        <taxon>Eurotiomycetes</taxon>
        <taxon>Eurotiomycetidae</taxon>
        <taxon>Eurotiales</taxon>
        <taxon>Aspergillaceae</taxon>
        <taxon>Penicillium</taxon>
    </lineage>
</organism>
<dbReference type="GO" id="GO:0005829">
    <property type="term" value="C:cytosol"/>
    <property type="evidence" value="ECO:0007669"/>
    <property type="project" value="TreeGrafter"/>
</dbReference>
<dbReference type="FunFam" id="3.40.50.10090:FF:000011">
    <property type="entry name" value="Uroporphyrinogen-III synthase (UroS), putative"/>
    <property type="match status" value="1"/>
</dbReference>
<dbReference type="Gene3D" id="3.40.50.10090">
    <property type="match status" value="2"/>
</dbReference>
<dbReference type="GO" id="GO:0004852">
    <property type="term" value="F:uroporphyrinogen-III synthase activity"/>
    <property type="evidence" value="ECO:0007669"/>
    <property type="project" value="InterPro"/>
</dbReference>
<dbReference type="InterPro" id="IPR036108">
    <property type="entry name" value="4pyrrol_syn_uPrphyn_synt_sf"/>
</dbReference>
<reference evidence="2" key="1">
    <citation type="submission" date="2022-12" db="EMBL/GenBank/DDBJ databases">
        <authorList>
            <person name="Petersen C."/>
        </authorList>
    </citation>
    <scope>NUCLEOTIDE SEQUENCE</scope>
    <source>
        <strain evidence="2">IBT 16125</strain>
    </source>
</reference>
<dbReference type="AlphaFoldDB" id="A0AAD6G4Y5"/>
<dbReference type="PANTHER" id="PTHR12390:SF0">
    <property type="entry name" value="UROPORPHYRINOGEN-III SYNTHASE"/>
    <property type="match status" value="1"/>
</dbReference>
<evidence type="ECO:0000313" key="2">
    <source>
        <dbReference type="EMBL" id="KAJ5454674.1"/>
    </source>
</evidence>
<dbReference type="GO" id="GO:0006780">
    <property type="term" value="P:uroporphyrinogen III biosynthetic process"/>
    <property type="evidence" value="ECO:0007669"/>
    <property type="project" value="InterPro"/>
</dbReference>
<dbReference type="InterPro" id="IPR039793">
    <property type="entry name" value="UROS/Hem4"/>
</dbReference>
<dbReference type="PANTHER" id="PTHR12390">
    <property type="entry name" value="UROPORPHYRINOGEN III SYNTHASE"/>
    <property type="match status" value="1"/>
</dbReference>
<dbReference type="CDD" id="cd06578">
    <property type="entry name" value="HemD"/>
    <property type="match status" value="1"/>
</dbReference>